<keyword evidence="8 10" id="KW-0472">Membrane</keyword>
<keyword evidence="6 10" id="KW-1133">Transmembrane helix</keyword>
<dbReference type="AlphaFoldDB" id="A0AAV2TVC4"/>
<name>A0AAV2TVC4_CALDB</name>
<evidence type="ECO:0000313" key="11">
    <source>
        <dbReference type="EMBL" id="CAL5141367.1"/>
    </source>
</evidence>
<accession>A0AAV2TVC4</accession>
<organism evidence="11 12">
    <name type="scientific">Calicophoron daubneyi</name>
    <name type="common">Rumen fluke</name>
    <name type="synonym">Paramphistomum daubneyi</name>
    <dbReference type="NCBI Taxonomy" id="300641"/>
    <lineage>
        <taxon>Eukaryota</taxon>
        <taxon>Metazoa</taxon>
        <taxon>Spiralia</taxon>
        <taxon>Lophotrochozoa</taxon>
        <taxon>Platyhelminthes</taxon>
        <taxon>Trematoda</taxon>
        <taxon>Digenea</taxon>
        <taxon>Plagiorchiida</taxon>
        <taxon>Pronocephalata</taxon>
        <taxon>Paramphistomoidea</taxon>
        <taxon>Paramphistomidae</taxon>
        <taxon>Calicophoron</taxon>
    </lineage>
</organism>
<comment type="caution">
    <text evidence="11">The sequence shown here is derived from an EMBL/GenBank/DDBJ whole genome shotgun (WGS) entry which is preliminary data.</text>
</comment>
<sequence length="259" mass="29096">MYNIQAARPNSLPPNDDSLDGTRASLIGNLEFREPGELKQLEKKTVRESAATILHSKSFHVSIVILCCLDGLLVLVMLLLEIEVLKLKAGHMQNILLLVQMILECVSLAIVSLFLIEVPLKIWVFGIRFYGRHWLEILDAVVCIISFSVDVYNVVRHEIHISHPTRVITANESTHIEPNQLAEAHSTVQGTIADAAGFLVLFRLWRVLRIVNAIIVSITTSQEGVMENLRRTTAKAQKRVEQLEQILRENDIPIPSQSS</sequence>
<evidence type="ECO:0000256" key="3">
    <source>
        <dbReference type="ARBA" id="ARBA00022475"/>
    </source>
</evidence>
<dbReference type="GO" id="GO:0030171">
    <property type="term" value="F:voltage-gated proton channel activity"/>
    <property type="evidence" value="ECO:0007669"/>
    <property type="project" value="InterPro"/>
</dbReference>
<keyword evidence="3" id="KW-1003">Cell membrane</keyword>
<keyword evidence="9" id="KW-0407">Ion channel</keyword>
<evidence type="ECO:0000256" key="7">
    <source>
        <dbReference type="ARBA" id="ARBA00023065"/>
    </source>
</evidence>
<dbReference type="Gene3D" id="1.20.120.350">
    <property type="entry name" value="Voltage-gated potassium channels. Chain C"/>
    <property type="match status" value="1"/>
</dbReference>
<keyword evidence="4 10" id="KW-0812">Transmembrane</keyword>
<keyword evidence="5" id="KW-0851">Voltage-gated channel</keyword>
<proteinExistence type="predicted"/>
<evidence type="ECO:0000256" key="6">
    <source>
        <dbReference type="ARBA" id="ARBA00022989"/>
    </source>
</evidence>
<protein>
    <recommendedName>
        <fullName evidence="13">Voltage-gated hydrogen channel 1</fullName>
    </recommendedName>
</protein>
<reference evidence="11" key="1">
    <citation type="submission" date="2024-06" db="EMBL/GenBank/DDBJ databases">
        <authorList>
            <person name="Liu X."/>
            <person name="Lenzi L."/>
            <person name="Haldenby T S."/>
            <person name="Uol C."/>
        </authorList>
    </citation>
    <scope>NUCLEOTIDE SEQUENCE</scope>
</reference>
<evidence type="ECO:0000256" key="5">
    <source>
        <dbReference type="ARBA" id="ARBA00022882"/>
    </source>
</evidence>
<evidence type="ECO:0000256" key="4">
    <source>
        <dbReference type="ARBA" id="ARBA00022692"/>
    </source>
</evidence>
<feature type="transmembrane region" description="Helical" evidence="10">
    <location>
        <begin position="94"/>
        <end position="116"/>
    </location>
</feature>
<evidence type="ECO:0000256" key="9">
    <source>
        <dbReference type="ARBA" id="ARBA00023303"/>
    </source>
</evidence>
<feature type="transmembrane region" description="Helical" evidence="10">
    <location>
        <begin position="59"/>
        <end position="82"/>
    </location>
</feature>
<dbReference type="PANTHER" id="PTHR46480:SF1">
    <property type="entry name" value="VOLTAGE-GATED HYDROGEN CHANNEL 1"/>
    <property type="match status" value="1"/>
</dbReference>
<dbReference type="InterPro" id="IPR027359">
    <property type="entry name" value="Volt_channel_dom_sf"/>
</dbReference>
<comment type="subcellular location">
    <subcellularLocation>
        <location evidence="1">Cell membrane</location>
        <topology evidence="1">Multi-pass membrane protein</topology>
    </subcellularLocation>
</comment>
<dbReference type="InterPro" id="IPR031846">
    <property type="entry name" value="Hvcn1"/>
</dbReference>
<gene>
    <name evidence="11" type="ORF">CDAUBV1_LOCUS16617</name>
</gene>
<evidence type="ECO:0000313" key="12">
    <source>
        <dbReference type="Proteomes" id="UP001497525"/>
    </source>
</evidence>
<keyword evidence="2" id="KW-0813">Transport</keyword>
<evidence type="ECO:0000256" key="10">
    <source>
        <dbReference type="SAM" id="Phobius"/>
    </source>
</evidence>
<dbReference type="GO" id="GO:0034702">
    <property type="term" value="C:monoatomic ion channel complex"/>
    <property type="evidence" value="ECO:0007669"/>
    <property type="project" value="UniProtKB-KW"/>
</dbReference>
<keyword evidence="7" id="KW-0406">Ion transport</keyword>
<dbReference type="PANTHER" id="PTHR46480">
    <property type="entry name" value="F20B24.22"/>
    <property type="match status" value="1"/>
</dbReference>
<dbReference type="Proteomes" id="UP001497525">
    <property type="component" value="Unassembled WGS sequence"/>
</dbReference>
<evidence type="ECO:0000256" key="2">
    <source>
        <dbReference type="ARBA" id="ARBA00022448"/>
    </source>
</evidence>
<evidence type="ECO:0000256" key="8">
    <source>
        <dbReference type="ARBA" id="ARBA00023136"/>
    </source>
</evidence>
<dbReference type="GO" id="GO:0005886">
    <property type="term" value="C:plasma membrane"/>
    <property type="evidence" value="ECO:0007669"/>
    <property type="project" value="UniProtKB-SubCell"/>
</dbReference>
<evidence type="ECO:0008006" key="13">
    <source>
        <dbReference type="Google" id="ProtNLM"/>
    </source>
</evidence>
<dbReference type="EMBL" id="CAXLJL010000856">
    <property type="protein sequence ID" value="CAL5141367.1"/>
    <property type="molecule type" value="Genomic_DNA"/>
</dbReference>
<evidence type="ECO:0000256" key="1">
    <source>
        <dbReference type="ARBA" id="ARBA00004651"/>
    </source>
</evidence>